<name>A0A0H5C282_CYBJN</name>
<evidence type="ECO:0000313" key="1">
    <source>
        <dbReference type="EMBL" id="CEP21918.1"/>
    </source>
</evidence>
<gene>
    <name evidence="1" type="ORF">BN1211_2135</name>
</gene>
<evidence type="ECO:0000313" key="2">
    <source>
        <dbReference type="Proteomes" id="UP000038830"/>
    </source>
</evidence>
<organism evidence="1 2">
    <name type="scientific">Cyberlindnera jadinii (strain ATCC 18201 / CBS 1600 / BCRC 20928 / JCM 3617 / NBRC 0987 / NRRL Y-1542)</name>
    <name type="common">Torula yeast</name>
    <name type="synonym">Candida utilis</name>
    <dbReference type="NCBI Taxonomy" id="983966"/>
    <lineage>
        <taxon>Eukaryota</taxon>
        <taxon>Fungi</taxon>
        <taxon>Dikarya</taxon>
        <taxon>Ascomycota</taxon>
        <taxon>Saccharomycotina</taxon>
        <taxon>Saccharomycetes</taxon>
        <taxon>Phaffomycetales</taxon>
        <taxon>Phaffomycetaceae</taxon>
        <taxon>Cyberlindnera</taxon>
    </lineage>
</organism>
<dbReference type="EMBL" id="CDQK01000002">
    <property type="protein sequence ID" value="CEP21918.1"/>
    <property type="molecule type" value="Genomic_DNA"/>
</dbReference>
<sequence length="245" mass="27284">MYGVSKRKGPGTVYASSGASNISYDNVYRGDDEDVHTSHGFRSTRQKRFEFVSPSVDDIRDDEDVASGSEGLRVVSGVRDLIGDIDIQWHVVLGDEQSHSVNPPCTKPSEKTRRKRRIVHYDEPPEGELEPLTFKLKKMDSKVKFQRGLVNTKPAQPPTDATFKGFCKSIQRATTPFIAEVNYIGKYSLSKGSLPLSKHAASTILQGRFTTSNTTGETLHSPQQHNERTVVKVEINPLLLKRLGI</sequence>
<dbReference type="AlphaFoldDB" id="A0A0H5C282"/>
<reference evidence="2" key="1">
    <citation type="journal article" date="2015" name="J. Biotechnol.">
        <title>The structure of the Cyberlindnera jadinii genome and its relation to Candida utilis analyzed by the occurrence of single nucleotide polymorphisms.</title>
        <authorList>
            <person name="Rupp O."/>
            <person name="Brinkrolf K."/>
            <person name="Buerth C."/>
            <person name="Kunigo M."/>
            <person name="Schneider J."/>
            <person name="Jaenicke S."/>
            <person name="Goesmann A."/>
            <person name="Puehler A."/>
            <person name="Jaeger K.-E."/>
            <person name="Ernst J.F."/>
        </authorList>
    </citation>
    <scope>NUCLEOTIDE SEQUENCE [LARGE SCALE GENOMIC DNA]</scope>
    <source>
        <strain evidence="2">ATCC 18201 / CBS 1600 / BCRC 20928 / JCM 3617 / NBRC 0987 / NRRL Y-1542</strain>
    </source>
</reference>
<protein>
    <submittedName>
        <fullName evidence="1">Uncharacterized protein</fullName>
    </submittedName>
</protein>
<dbReference type="Proteomes" id="UP000038830">
    <property type="component" value="Unassembled WGS sequence"/>
</dbReference>
<accession>A0A0H5C282</accession>
<proteinExistence type="predicted"/>